<feature type="region of interest" description="Disordered" evidence="9">
    <location>
        <begin position="1"/>
        <end position="131"/>
    </location>
</feature>
<evidence type="ECO:0000313" key="12">
    <source>
        <dbReference type="Proteomes" id="UP000292447"/>
    </source>
</evidence>
<comment type="similarity">
    <text evidence="5">Belongs to the IWS1 family.</text>
</comment>
<dbReference type="InterPro" id="IPR017923">
    <property type="entry name" value="TFIIS_N"/>
</dbReference>
<evidence type="ECO:0000259" key="10">
    <source>
        <dbReference type="PROSITE" id="PS51319"/>
    </source>
</evidence>
<feature type="compositionally biased region" description="Acidic residues" evidence="9">
    <location>
        <begin position="34"/>
        <end position="67"/>
    </location>
</feature>
<evidence type="ECO:0000256" key="6">
    <source>
        <dbReference type="ARBA" id="ARBA00073448"/>
    </source>
</evidence>
<organism evidence="11 12">
    <name type="scientific">Metschnikowia aff. pulcherrima</name>
    <dbReference type="NCBI Taxonomy" id="2163413"/>
    <lineage>
        <taxon>Eukaryota</taxon>
        <taxon>Fungi</taxon>
        <taxon>Dikarya</taxon>
        <taxon>Ascomycota</taxon>
        <taxon>Saccharomycotina</taxon>
        <taxon>Pichiomycetes</taxon>
        <taxon>Metschnikowiaceae</taxon>
        <taxon>Metschnikowia</taxon>
    </lineage>
</organism>
<dbReference type="PROSITE" id="PS51319">
    <property type="entry name" value="TFIIS_N"/>
    <property type="match status" value="1"/>
</dbReference>
<dbReference type="GO" id="GO:0005634">
    <property type="term" value="C:nucleus"/>
    <property type="evidence" value="ECO:0007669"/>
    <property type="project" value="UniProtKB-SubCell"/>
</dbReference>
<dbReference type="PANTHER" id="PTHR46010:SF1">
    <property type="entry name" value="PROTEIN IWS1 HOMOLOG"/>
    <property type="match status" value="1"/>
</dbReference>
<dbReference type="Gene3D" id="1.20.930.10">
    <property type="entry name" value="Conserved domain common to transcription factors TFIIS, elongin A, CRSP70"/>
    <property type="match status" value="1"/>
</dbReference>
<name>A0A4P6XJV5_9ASCO</name>
<dbReference type="InterPro" id="IPR051037">
    <property type="entry name" value="RNAPII_TF_IWS1"/>
</dbReference>
<evidence type="ECO:0000256" key="8">
    <source>
        <dbReference type="PROSITE-ProRule" id="PRU00649"/>
    </source>
</evidence>
<dbReference type="Pfam" id="PF08711">
    <property type="entry name" value="Med26"/>
    <property type="match status" value="1"/>
</dbReference>
<comment type="subcellular location">
    <subcellularLocation>
        <location evidence="8">Nucleus</location>
    </subcellularLocation>
</comment>
<dbReference type="InterPro" id="IPR035441">
    <property type="entry name" value="TFIIS/LEDGF_dom_sf"/>
</dbReference>
<evidence type="ECO:0000256" key="2">
    <source>
        <dbReference type="ARBA" id="ARBA00023163"/>
    </source>
</evidence>
<feature type="domain" description="TFIIS N-terminal" evidence="10">
    <location>
        <begin position="251"/>
        <end position="328"/>
    </location>
</feature>
<dbReference type="EMBL" id="CP034456">
    <property type="protein sequence ID" value="QBM86178.1"/>
    <property type="molecule type" value="Genomic_DNA"/>
</dbReference>
<evidence type="ECO:0000256" key="9">
    <source>
        <dbReference type="SAM" id="MobiDB-lite"/>
    </source>
</evidence>
<keyword evidence="3 8" id="KW-0539">Nucleus</keyword>
<reference evidence="12" key="1">
    <citation type="submission" date="2019-03" db="EMBL/GenBank/DDBJ databases">
        <title>Snf2 controls pulcherriminic acid biosynthesis and connects pigmentation and antifungal activity of the yeast Metschnikowia pulcherrima.</title>
        <authorList>
            <person name="Gore-Lloyd D."/>
            <person name="Sumann I."/>
            <person name="Brachmann A.O."/>
            <person name="Schneeberger K."/>
            <person name="Ortiz-Merino R.A."/>
            <person name="Moreno-Beltran M."/>
            <person name="Schlaefli M."/>
            <person name="Kirner P."/>
            <person name="Santos Kron A."/>
            <person name="Wolfe K.H."/>
            <person name="Piel J."/>
            <person name="Ahrens C.H."/>
            <person name="Henk D."/>
            <person name="Freimoser F.M."/>
        </authorList>
    </citation>
    <scope>NUCLEOTIDE SEQUENCE [LARGE SCALE GENOMIC DNA]</scope>
    <source>
        <strain evidence="12">APC 1.2</strain>
    </source>
</reference>
<keyword evidence="1" id="KW-0805">Transcription regulation</keyword>
<dbReference type="FunFam" id="1.20.930.10:FF:000003">
    <property type="entry name" value="Putative Transcription factor IWS1"/>
    <property type="match status" value="1"/>
</dbReference>
<dbReference type="STRING" id="2163413.A0A4P6XJV5"/>
<dbReference type="PANTHER" id="PTHR46010">
    <property type="entry name" value="PROTEIN IWS1 HOMOLOG"/>
    <property type="match status" value="1"/>
</dbReference>
<dbReference type="AlphaFoldDB" id="A0A4P6XJV5"/>
<evidence type="ECO:0000256" key="7">
    <source>
        <dbReference type="ARBA" id="ARBA00073847"/>
    </source>
</evidence>
<evidence type="ECO:0000313" key="11">
    <source>
        <dbReference type="EMBL" id="QBM86178.1"/>
    </source>
</evidence>
<gene>
    <name evidence="11" type="primary">MPUL0A08140</name>
    <name evidence="11" type="ORF">METSCH_A08140</name>
</gene>
<comment type="function">
    <text evidence="4">Transcription factor involved in RNA polymerase II transcription regulation. May function in both SPT15/TBP post-recruitment and recruitment steps of transcription.</text>
</comment>
<protein>
    <recommendedName>
        <fullName evidence="7">Transcription factor IWS1</fullName>
    </recommendedName>
    <alternativeName>
        <fullName evidence="6">Transcription factor iws1</fullName>
    </alternativeName>
</protein>
<evidence type="ECO:0000256" key="3">
    <source>
        <dbReference type="ARBA" id="ARBA00023242"/>
    </source>
</evidence>
<evidence type="ECO:0000256" key="1">
    <source>
        <dbReference type="ARBA" id="ARBA00023015"/>
    </source>
</evidence>
<dbReference type="GO" id="GO:0016973">
    <property type="term" value="P:poly(A)+ mRNA export from nucleus"/>
    <property type="evidence" value="ECO:0007669"/>
    <property type="project" value="TreeGrafter"/>
</dbReference>
<feature type="compositionally biased region" description="Polar residues" evidence="9">
    <location>
        <begin position="1"/>
        <end position="13"/>
    </location>
</feature>
<evidence type="ECO:0000256" key="5">
    <source>
        <dbReference type="ARBA" id="ARBA00037992"/>
    </source>
</evidence>
<dbReference type="Proteomes" id="UP000292447">
    <property type="component" value="Chromosome I"/>
</dbReference>
<accession>A0A4P6XJV5</accession>
<evidence type="ECO:0000256" key="4">
    <source>
        <dbReference type="ARBA" id="ARBA00037349"/>
    </source>
</evidence>
<sequence>MSELTEQPTNQPADPSVVTEEQAEQAEQQAVQQNEEDEQLPETIGEDDIEGEGAGEIAEDNAEPVEEDATRHMSDDDFENADFADIGETAGESAPQEEYDENNLFSMKLQKEQAQNQTRKKNIRRSNADEPSLKMEAENPMEYAQYDDNGIDYSNEDPAARKRRLLEEKMDQAVKSRTVKRRRADEDDLERMQDDRIDYLKNKMIEAANMDVEKNSQGQIATEKLKLLREVMDTMSKADLAILILDNNLLEAVRLWLEPLPDALMPAYQIQKDLLQSLTSLPIKTDHLVASGIGKVLVFYQRSNRTEPNLKKIVDKLIGEWTRPILNKSDSYKDRTIKFNDYNKAKFSNKLSLQRNKAAEPKSLYEQQAERRNRAAIPSARTTAYKIAPKVDPSLLMRLQKGTGEMFNRINRKMTNLRKKVVKKLGPSIEGKNLSM</sequence>
<keyword evidence="2" id="KW-0804">Transcription</keyword>
<proteinExistence type="inferred from homology"/>
<keyword evidence="12" id="KW-1185">Reference proteome</keyword>